<dbReference type="InterPro" id="IPR029261">
    <property type="entry name" value="Transposase_Znf"/>
</dbReference>
<dbReference type="EMBL" id="QRAN01000034">
    <property type="protein sequence ID" value="RLQ20272.1"/>
    <property type="molecule type" value="Genomic_DNA"/>
</dbReference>
<dbReference type="OrthoDB" id="46712at2"/>
<evidence type="ECO:0000313" key="3">
    <source>
        <dbReference type="EMBL" id="RLQ20272.1"/>
    </source>
</evidence>
<dbReference type="InterPro" id="IPR047951">
    <property type="entry name" value="Transpos_ISL3"/>
</dbReference>
<sequence>MKDTQLYSQILGIQKPWKVTSVNVSLADDEVEVHVQHGSGKLKCPKCGQVCPGYDKRPRRWRHLDTCQLKTVLVADVPRVECNEHGVVTVDVPWAEPGSGFTALFEALVIDWLKTAAVSAVAERLRLNWNAVDGIMQRAVRRGLSRREALAPKRLSVDETAYRKGHDY</sequence>
<reference evidence="3 4" key="1">
    <citation type="submission" date="2018-07" db="EMBL/GenBank/DDBJ databases">
        <title>Halioglobus sp. genome submission.</title>
        <authorList>
            <person name="Ye M.-Q."/>
            <person name="Du Z.-J."/>
        </authorList>
    </citation>
    <scope>NUCLEOTIDE SEQUENCE [LARGE SCALE GENOMIC DNA]</scope>
    <source>
        <strain evidence="3 4">U0301</strain>
    </source>
</reference>
<dbReference type="InterPro" id="IPR032877">
    <property type="entry name" value="Transposase_HTH"/>
</dbReference>
<evidence type="ECO:0000259" key="1">
    <source>
        <dbReference type="Pfam" id="PF13542"/>
    </source>
</evidence>
<name>A0A3L7DWU9_9GAMM</name>
<organism evidence="3 4">
    <name type="scientific">Seongchinamella sediminis</name>
    <dbReference type="NCBI Taxonomy" id="2283635"/>
    <lineage>
        <taxon>Bacteria</taxon>
        <taxon>Pseudomonadati</taxon>
        <taxon>Pseudomonadota</taxon>
        <taxon>Gammaproteobacteria</taxon>
        <taxon>Cellvibrionales</taxon>
        <taxon>Halieaceae</taxon>
        <taxon>Seongchinamella</taxon>
    </lineage>
</organism>
<dbReference type="Pfam" id="PF14690">
    <property type="entry name" value="Zn_ribbon_ISL3"/>
    <property type="match status" value="1"/>
</dbReference>
<evidence type="ECO:0000259" key="2">
    <source>
        <dbReference type="Pfam" id="PF14690"/>
    </source>
</evidence>
<accession>A0A3L7DWU9</accession>
<dbReference type="Proteomes" id="UP000265509">
    <property type="component" value="Unassembled WGS sequence"/>
</dbReference>
<protein>
    <submittedName>
        <fullName evidence="3">Transposase family protein</fullName>
    </submittedName>
</protein>
<dbReference type="PANTHER" id="PTHR33498">
    <property type="entry name" value="TRANSPOSASE FOR INSERTION SEQUENCE ELEMENT IS1557"/>
    <property type="match status" value="1"/>
</dbReference>
<dbReference type="PANTHER" id="PTHR33498:SF1">
    <property type="entry name" value="TRANSPOSASE FOR INSERTION SEQUENCE ELEMENT IS1557"/>
    <property type="match status" value="1"/>
</dbReference>
<comment type="caution">
    <text evidence="3">The sequence shown here is derived from an EMBL/GenBank/DDBJ whole genome shotgun (WGS) entry which is preliminary data.</text>
</comment>
<evidence type="ECO:0000313" key="4">
    <source>
        <dbReference type="Proteomes" id="UP000265509"/>
    </source>
</evidence>
<proteinExistence type="predicted"/>
<dbReference type="RefSeq" id="WP_133300678.1">
    <property type="nucleotide sequence ID" value="NZ_QRAN01000034.1"/>
</dbReference>
<gene>
    <name evidence="3" type="ORF">DWB85_18440</name>
</gene>
<dbReference type="Pfam" id="PF13542">
    <property type="entry name" value="HTH_Tnp_ISL3"/>
    <property type="match status" value="1"/>
</dbReference>
<feature type="domain" description="Transposase IS204/IS1001/IS1096/IS1165 zinc-finger" evidence="2">
    <location>
        <begin position="43"/>
        <end position="85"/>
    </location>
</feature>
<keyword evidence="4" id="KW-1185">Reference proteome</keyword>
<feature type="domain" description="Transposase IS204/IS1001/IS1096/IS1165 helix-turn-helix" evidence="1">
    <location>
        <begin position="90"/>
        <end position="140"/>
    </location>
</feature>
<dbReference type="AlphaFoldDB" id="A0A3L7DWU9"/>
<feature type="non-terminal residue" evidence="3">
    <location>
        <position position="168"/>
    </location>
</feature>